<dbReference type="Proteomes" id="UP000199513">
    <property type="component" value="Unassembled WGS sequence"/>
</dbReference>
<feature type="signal peptide" evidence="2">
    <location>
        <begin position="1"/>
        <end position="20"/>
    </location>
</feature>
<protein>
    <submittedName>
        <fullName evidence="3">YD repeat-containing protein</fullName>
    </submittedName>
</protein>
<organism evidence="3 4">
    <name type="scientific">Thermoflexibacter ruber</name>
    <dbReference type="NCBI Taxonomy" id="1003"/>
    <lineage>
        <taxon>Bacteria</taxon>
        <taxon>Pseudomonadati</taxon>
        <taxon>Bacteroidota</taxon>
        <taxon>Cytophagia</taxon>
        <taxon>Cytophagales</taxon>
        <taxon>Thermoflexibacteraceae</taxon>
        <taxon>Thermoflexibacter</taxon>
    </lineage>
</organism>
<dbReference type="Gene3D" id="2.180.10.10">
    <property type="entry name" value="RHS repeat-associated core"/>
    <property type="match status" value="1"/>
</dbReference>
<dbReference type="STRING" id="1003.SAMN04488541_105815"/>
<feature type="compositionally biased region" description="Basic and acidic residues" evidence="1">
    <location>
        <begin position="213"/>
        <end position="223"/>
    </location>
</feature>
<evidence type="ECO:0000313" key="3">
    <source>
        <dbReference type="EMBL" id="SFF56165.1"/>
    </source>
</evidence>
<dbReference type="RefSeq" id="WP_143091031.1">
    <property type="nucleotide sequence ID" value="NZ_FONY01000058.1"/>
</dbReference>
<name>A0A1I2JML5_9BACT</name>
<dbReference type="OrthoDB" id="878730at2"/>
<dbReference type="EMBL" id="FONY01000058">
    <property type="protein sequence ID" value="SFF56165.1"/>
    <property type="molecule type" value="Genomic_DNA"/>
</dbReference>
<accession>A0A1I2JML5</accession>
<evidence type="ECO:0000256" key="1">
    <source>
        <dbReference type="SAM" id="MobiDB-lite"/>
    </source>
</evidence>
<sequence length="356" mass="38954">MKQFIIFIFIILLSLNFATAQEQQGKNQVKYTNPFEQAGIKGIKILTLSNGKYQEFHDLDSVVQIGTTLINVNSRKIVGFVKKDSANSMPDASVSSRWISVDPLAERHYNHSPYIFTANNPILYVDPDGRDYGVYYDHENKTITIKAHFITLSKDEKSANQAVGFWNNQSGKYSYVIGEGKDAVAYTVNFSITTEVDDSEPTLKPNGEFYTSKGEEKATHDFSNESNSYISLPDGDKRFSSSEAGKVVNGVSDGDNAFVKESHKSDNTGSHEVGHNLGNSHNNGGLMAAVSSGGGVSKHHIGEMLGRVGLGNVRLGTTGGRGFVNGQTGTAPENFNSGKVMTTQKFQKMQEKLKKN</sequence>
<feature type="chain" id="PRO_5011658497" evidence="2">
    <location>
        <begin position="21"/>
        <end position="356"/>
    </location>
</feature>
<keyword evidence="2" id="KW-0732">Signal</keyword>
<gene>
    <name evidence="3" type="ORF">SAMN04488541_105815</name>
</gene>
<evidence type="ECO:0000313" key="4">
    <source>
        <dbReference type="Proteomes" id="UP000199513"/>
    </source>
</evidence>
<reference evidence="3 4" key="1">
    <citation type="submission" date="2016-10" db="EMBL/GenBank/DDBJ databases">
        <authorList>
            <person name="de Groot N.N."/>
        </authorList>
    </citation>
    <scope>NUCLEOTIDE SEQUENCE [LARGE SCALE GENOMIC DNA]</scope>
    <source>
        <strain>GEY</strain>
        <strain evidence="4">DSM 9560</strain>
    </source>
</reference>
<keyword evidence="4" id="KW-1185">Reference proteome</keyword>
<proteinExistence type="predicted"/>
<evidence type="ECO:0000256" key="2">
    <source>
        <dbReference type="SAM" id="SignalP"/>
    </source>
</evidence>
<feature type="region of interest" description="Disordered" evidence="1">
    <location>
        <begin position="210"/>
        <end position="229"/>
    </location>
</feature>
<dbReference type="AlphaFoldDB" id="A0A1I2JML5"/>